<dbReference type="InterPro" id="IPR046349">
    <property type="entry name" value="C1-like_sf"/>
</dbReference>
<dbReference type="PROSITE" id="PS50081">
    <property type="entry name" value="ZF_DAG_PE_2"/>
    <property type="match status" value="1"/>
</dbReference>
<dbReference type="PROSITE" id="PS00479">
    <property type="entry name" value="ZF_DAG_PE_1"/>
    <property type="match status" value="1"/>
</dbReference>
<dbReference type="Gene3D" id="3.30.60.20">
    <property type="match status" value="1"/>
</dbReference>
<dbReference type="Proteomes" id="UP000887565">
    <property type="component" value="Unplaced"/>
</dbReference>
<keyword evidence="2" id="KW-0862">Zinc</keyword>
<evidence type="ECO:0000256" key="2">
    <source>
        <dbReference type="ARBA" id="ARBA00022833"/>
    </source>
</evidence>
<dbReference type="InterPro" id="IPR020454">
    <property type="entry name" value="DAG/PE-bd"/>
</dbReference>
<organism evidence="4 5">
    <name type="scientific">Romanomermis culicivorax</name>
    <name type="common">Nematode worm</name>
    <dbReference type="NCBI Taxonomy" id="13658"/>
    <lineage>
        <taxon>Eukaryota</taxon>
        <taxon>Metazoa</taxon>
        <taxon>Ecdysozoa</taxon>
        <taxon>Nematoda</taxon>
        <taxon>Enoplea</taxon>
        <taxon>Dorylaimia</taxon>
        <taxon>Mermithida</taxon>
        <taxon>Mermithoidea</taxon>
        <taxon>Mermithidae</taxon>
        <taxon>Romanomermis</taxon>
    </lineage>
</organism>
<dbReference type="InterPro" id="IPR002219">
    <property type="entry name" value="PKC_DAG/PE"/>
</dbReference>
<keyword evidence="4" id="KW-1185">Reference proteome</keyword>
<dbReference type="GO" id="GO:0035556">
    <property type="term" value="P:intracellular signal transduction"/>
    <property type="evidence" value="ECO:0007669"/>
    <property type="project" value="TreeGrafter"/>
</dbReference>
<dbReference type="PANTHER" id="PTHR22968">
    <property type="entry name" value="PROTEIN KINASE C, MU"/>
    <property type="match status" value="1"/>
</dbReference>
<sequence length="249" mass="26853">MANENFLAESNSVFKLSHAANLPTSATTAALINSNSGSLKSTGDVADGNMNASGDYELSNSMRDSHSAIGYHSTPNKNLEKLIATSPTAPTYENTATMPQGAQLGAGFQATRHTPPSTFIKGAHGQSPRGSLMAVGKMLNRTHRFVHATFNVPAKCQHCTSLLVGLLRQGLVCQDCEYACHVSCVSKIPSVCPVPPEAKRPIELTDNPNTYQEDKKNLIFKRILPPKFTAEPVIDCQEIFVCTSNDYLL</sequence>
<dbReference type="GO" id="GO:0004674">
    <property type="term" value="F:protein serine/threonine kinase activity"/>
    <property type="evidence" value="ECO:0007669"/>
    <property type="project" value="UniProtKB-KW"/>
</dbReference>
<dbReference type="CDD" id="cd20809">
    <property type="entry name" value="C1_MRCK"/>
    <property type="match status" value="1"/>
</dbReference>
<proteinExistence type="predicted"/>
<dbReference type="AlphaFoldDB" id="A0A915L4M2"/>
<name>A0A915L4M2_ROMCU</name>
<evidence type="ECO:0000259" key="3">
    <source>
        <dbReference type="PROSITE" id="PS50081"/>
    </source>
</evidence>
<dbReference type="GO" id="GO:0007200">
    <property type="term" value="P:phospholipase C-activating G protein-coupled receptor signaling pathway"/>
    <property type="evidence" value="ECO:0007669"/>
    <property type="project" value="TreeGrafter"/>
</dbReference>
<dbReference type="GO" id="GO:0005829">
    <property type="term" value="C:cytosol"/>
    <property type="evidence" value="ECO:0007669"/>
    <property type="project" value="TreeGrafter"/>
</dbReference>
<feature type="domain" description="Phorbol-ester/DAG-type" evidence="3">
    <location>
        <begin position="142"/>
        <end position="192"/>
    </location>
</feature>
<evidence type="ECO:0000313" key="5">
    <source>
        <dbReference type="WBParaSite" id="nRc.2.0.1.t46030-RA"/>
    </source>
</evidence>
<dbReference type="PRINTS" id="PR00008">
    <property type="entry name" value="DAGPEDOMAIN"/>
</dbReference>
<dbReference type="PANTHER" id="PTHR22968:SF14">
    <property type="entry name" value="PROTEIN KINASE C"/>
    <property type="match status" value="1"/>
</dbReference>
<accession>A0A915L4M2</accession>
<dbReference type="WBParaSite" id="nRc.2.0.1.t46030-RA">
    <property type="protein sequence ID" value="nRc.2.0.1.t46030-RA"/>
    <property type="gene ID" value="nRc.2.0.1.g46030"/>
</dbReference>
<dbReference type="GO" id="GO:0008270">
    <property type="term" value="F:zinc ion binding"/>
    <property type="evidence" value="ECO:0007669"/>
    <property type="project" value="UniProtKB-KW"/>
</dbReference>
<dbReference type="SMART" id="SM00109">
    <property type="entry name" value="C1"/>
    <property type="match status" value="1"/>
</dbReference>
<evidence type="ECO:0000313" key="4">
    <source>
        <dbReference type="Proteomes" id="UP000887565"/>
    </source>
</evidence>
<dbReference type="SUPFAM" id="SSF57889">
    <property type="entry name" value="Cysteine-rich domain"/>
    <property type="match status" value="1"/>
</dbReference>
<reference evidence="5" key="1">
    <citation type="submission" date="2022-11" db="UniProtKB">
        <authorList>
            <consortium name="WormBaseParasite"/>
        </authorList>
    </citation>
    <scope>IDENTIFICATION</scope>
</reference>
<keyword evidence="1" id="KW-0479">Metal-binding</keyword>
<evidence type="ECO:0000256" key="1">
    <source>
        <dbReference type="ARBA" id="ARBA00022723"/>
    </source>
</evidence>
<dbReference type="FunFam" id="3.30.60.20:FF:000005">
    <property type="entry name" value="Non-specific serine/threonine protein kinase"/>
    <property type="match status" value="1"/>
</dbReference>
<protein>
    <submittedName>
        <fullName evidence="5">Phorbol-ester/DAG-type domain-containing protein</fullName>
    </submittedName>
</protein>
<dbReference type="GO" id="GO:0016020">
    <property type="term" value="C:membrane"/>
    <property type="evidence" value="ECO:0007669"/>
    <property type="project" value="UniProtKB-SubCell"/>
</dbReference>
<dbReference type="Pfam" id="PF00130">
    <property type="entry name" value="C1_1"/>
    <property type="match status" value="1"/>
</dbReference>